<keyword evidence="2" id="KW-1185">Reference proteome</keyword>
<dbReference type="EMBL" id="KN880445">
    <property type="protein sequence ID" value="KIY72255.1"/>
    <property type="molecule type" value="Genomic_DNA"/>
</dbReference>
<sequence>MATPPPDLVLAQSTVAAKSVILLLPTSATLVAGRATAALGLQSLRALDTWSEAALRLNTRSEMGLLFNPPN</sequence>
<proteinExistence type="predicted"/>
<protein>
    <submittedName>
        <fullName evidence="1">Uncharacterized protein</fullName>
    </submittedName>
</protein>
<organism evidence="1 2">
    <name type="scientific">Cylindrobasidium torrendii FP15055 ss-10</name>
    <dbReference type="NCBI Taxonomy" id="1314674"/>
    <lineage>
        <taxon>Eukaryota</taxon>
        <taxon>Fungi</taxon>
        <taxon>Dikarya</taxon>
        <taxon>Basidiomycota</taxon>
        <taxon>Agaricomycotina</taxon>
        <taxon>Agaricomycetes</taxon>
        <taxon>Agaricomycetidae</taxon>
        <taxon>Agaricales</taxon>
        <taxon>Marasmiineae</taxon>
        <taxon>Physalacriaceae</taxon>
        <taxon>Cylindrobasidium</taxon>
    </lineage>
</organism>
<gene>
    <name evidence="1" type="ORF">CYLTODRAFT_418037</name>
</gene>
<reference evidence="1 2" key="1">
    <citation type="journal article" date="2015" name="Fungal Genet. Biol.">
        <title>Evolution of novel wood decay mechanisms in Agaricales revealed by the genome sequences of Fistulina hepatica and Cylindrobasidium torrendii.</title>
        <authorList>
            <person name="Floudas D."/>
            <person name="Held B.W."/>
            <person name="Riley R."/>
            <person name="Nagy L.G."/>
            <person name="Koehler G."/>
            <person name="Ransdell A.S."/>
            <person name="Younus H."/>
            <person name="Chow J."/>
            <person name="Chiniquy J."/>
            <person name="Lipzen A."/>
            <person name="Tritt A."/>
            <person name="Sun H."/>
            <person name="Haridas S."/>
            <person name="LaButti K."/>
            <person name="Ohm R.A."/>
            <person name="Kues U."/>
            <person name="Blanchette R.A."/>
            <person name="Grigoriev I.V."/>
            <person name="Minto R.E."/>
            <person name="Hibbett D.S."/>
        </authorList>
    </citation>
    <scope>NUCLEOTIDE SEQUENCE [LARGE SCALE GENOMIC DNA]</scope>
    <source>
        <strain evidence="1 2">FP15055 ss-10</strain>
    </source>
</reference>
<evidence type="ECO:0000313" key="1">
    <source>
        <dbReference type="EMBL" id="KIY72255.1"/>
    </source>
</evidence>
<accession>A0A0D7BPX5</accession>
<evidence type="ECO:0000313" key="2">
    <source>
        <dbReference type="Proteomes" id="UP000054007"/>
    </source>
</evidence>
<dbReference type="Proteomes" id="UP000054007">
    <property type="component" value="Unassembled WGS sequence"/>
</dbReference>
<dbReference type="AlphaFoldDB" id="A0A0D7BPX5"/>
<name>A0A0D7BPX5_9AGAR</name>